<proteinExistence type="predicted"/>
<dbReference type="EMBL" id="JAMYQB010000012">
    <property type="protein sequence ID" value="MER9405623.1"/>
    <property type="molecule type" value="Genomic_DNA"/>
</dbReference>
<dbReference type="RefSeq" id="WP_352558915.1">
    <property type="nucleotide sequence ID" value="NZ_JAMYQB010000012.1"/>
</dbReference>
<gene>
    <name evidence="1" type="ORF">NKI36_16445</name>
</gene>
<dbReference type="Proteomes" id="UP001433071">
    <property type="component" value="Unassembled WGS sequence"/>
</dbReference>
<dbReference type="InterPro" id="IPR018642">
    <property type="entry name" value="DUF2066"/>
</dbReference>
<keyword evidence="2" id="KW-1185">Reference proteome</keyword>
<organism evidence="1 2">
    <name type="scientific">Mesorhizobium caraganae</name>
    <dbReference type="NCBI Taxonomy" id="483206"/>
    <lineage>
        <taxon>Bacteria</taxon>
        <taxon>Pseudomonadati</taxon>
        <taxon>Pseudomonadota</taxon>
        <taxon>Alphaproteobacteria</taxon>
        <taxon>Hyphomicrobiales</taxon>
        <taxon>Phyllobacteriaceae</taxon>
        <taxon>Mesorhizobium</taxon>
    </lineage>
</organism>
<accession>A0ABV1Z0U8</accession>
<comment type="caution">
    <text evidence="1">The sequence shown here is derived from an EMBL/GenBank/DDBJ whole genome shotgun (WGS) entry which is preliminary data.</text>
</comment>
<name>A0ABV1Z0U8_9HYPH</name>
<sequence length="259" mass="28170">MAATLAVLFVFPAAAADIDRASLYRAQSVTSGTGEENRAWGLAPCLEEVLVKVSGDPRLIGDPRVTEISRHAADYVTDIDYRDLLNNRPPHDEQGTHDRPKYITADFAPDKIDALLASLGRKPWPLPRPAIVARLDVKPMKADGFTLVRDGGGELEADMRVALADAAYRTGLPLELPKPQDVVLADVTQTLGGDALLAGTLAWRPEALGWVGDWRLASKGKEYRWRVRGVSFDDAFRNAVRGTLQILSGNGEPEAVTPH</sequence>
<evidence type="ECO:0000313" key="2">
    <source>
        <dbReference type="Proteomes" id="UP001433071"/>
    </source>
</evidence>
<reference evidence="1 2" key="1">
    <citation type="journal article" date="2024" name="Proc. Natl. Acad. Sci. U.S.A.">
        <title>The evolutionary genomics of adaptation to stress in wild rhizobium bacteria.</title>
        <authorList>
            <person name="Kehlet-Delgado H."/>
            <person name="Montoya A.P."/>
            <person name="Jensen K.T."/>
            <person name="Wendlandt C.E."/>
            <person name="Dexheimer C."/>
            <person name="Roberts M."/>
            <person name="Torres Martinez L."/>
            <person name="Friesen M.L."/>
            <person name="Griffitts J.S."/>
            <person name="Porter S.S."/>
        </authorList>
    </citation>
    <scope>NUCLEOTIDE SEQUENCE [LARGE SCALE GENOMIC DNA]</scope>
    <source>
        <strain evidence="1 2">M0641</strain>
    </source>
</reference>
<evidence type="ECO:0000313" key="1">
    <source>
        <dbReference type="EMBL" id="MER9405623.1"/>
    </source>
</evidence>
<protein>
    <submittedName>
        <fullName evidence="1">DUF2066 domain-containing protein</fullName>
    </submittedName>
</protein>
<dbReference type="Pfam" id="PF09839">
    <property type="entry name" value="DUF2066"/>
    <property type="match status" value="1"/>
</dbReference>